<evidence type="ECO:0000256" key="1">
    <source>
        <dbReference type="ARBA" id="ARBA00005964"/>
    </source>
</evidence>
<dbReference type="InterPro" id="IPR029058">
    <property type="entry name" value="AB_hydrolase_fold"/>
</dbReference>
<feature type="domain" description="Carboxylesterase type B" evidence="4">
    <location>
        <begin position="23"/>
        <end position="287"/>
    </location>
</feature>
<feature type="signal peptide" evidence="3">
    <location>
        <begin position="1"/>
        <end position="18"/>
    </location>
</feature>
<dbReference type="Proteomes" id="UP000257200">
    <property type="component" value="Unplaced"/>
</dbReference>
<dbReference type="AlphaFoldDB" id="A0A3Q1GTY2"/>
<dbReference type="PANTHER" id="PTHR43903">
    <property type="entry name" value="NEUROLIGIN"/>
    <property type="match status" value="1"/>
</dbReference>
<dbReference type="InterPro" id="IPR002018">
    <property type="entry name" value="CarbesteraseB"/>
</dbReference>
<reference evidence="5" key="2">
    <citation type="submission" date="2025-09" db="UniProtKB">
        <authorList>
            <consortium name="Ensembl"/>
        </authorList>
    </citation>
    <scope>IDENTIFICATION</scope>
</reference>
<dbReference type="SUPFAM" id="SSF53474">
    <property type="entry name" value="alpha/beta-Hydrolases"/>
    <property type="match status" value="1"/>
</dbReference>
<dbReference type="InParanoid" id="A0A3Q1GTY2"/>
<dbReference type="InterPro" id="IPR019819">
    <property type="entry name" value="Carboxylesterase_B_CS"/>
</dbReference>
<keyword evidence="6" id="KW-1185">Reference proteome</keyword>
<sequence length="381" mass="41906">MAVMLVILAAVFLAMVSGTSLVVVRTEAGLVEGENIQTDSGRYMDVFQIVPVADIPGRFEKPKHHPGWDGVFNAMENVKECLQMQLFVNGTTGSEDCLYLNIWVPHGSSVSKDLAVMVWIYGGGFTYGNSIGHFSDANLYNGQQMAERGNVIMVSVGYRVGTLGFLSTGDSSLPGNYGLWDQQTAIAWVHRNILSAGGASVSLQTLTPHNRGLIRRAISRSGVALCSWAVHRNTRSVTEEVALRVNCPTDHNMASCLKTIDPEKLTMAGVFDQTSSPDARTFFTLPSLNSHTDTVLKFLPGHIEGMFCPLFSEGKQIPACSLVPDDTKHHIYLMSCQPLATNQLKALLIIGTDILQFSDFRSCYFSDSYFQNYVKNVLFWL</sequence>
<dbReference type="PROSITE" id="PS00941">
    <property type="entry name" value="CARBOXYLESTERASE_B_2"/>
    <property type="match status" value="1"/>
</dbReference>
<feature type="chain" id="PRO_5018660835" description="Carboxylesterase type B domain-containing protein" evidence="3">
    <location>
        <begin position="19"/>
        <end position="381"/>
    </location>
</feature>
<reference evidence="5" key="1">
    <citation type="submission" date="2025-08" db="UniProtKB">
        <authorList>
            <consortium name="Ensembl"/>
        </authorList>
    </citation>
    <scope>IDENTIFICATION</scope>
</reference>
<evidence type="ECO:0000259" key="4">
    <source>
        <dbReference type="Pfam" id="PF00135"/>
    </source>
</evidence>
<organism evidence="5 6">
    <name type="scientific">Acanthochromis polyacanthus</name>
    <name type="common">spiny chromis</name>
    <dbReference type="NCBI Taxonomy" id="80966"/>
    <lineage>
        <taxon>Eukaryota</taxon>
        <taxon>Metazoa</taxon>
        <taxon>Chordata</taxon>
        <taxon>Craniata</taxon>
        <taxon>Vertebrata</taxon>
        <taxon>Euteleostomi</taxon>
        <taxon>Actinopterygii</taxon>
        <taxon>Neopterygii</taxon>
        <taxon>Teleostei</taxon>
        <taxon>Neoteleostei</taxon>
        <taxon>Acanthomorphata</taxon>
        <taxon>Ovalentaria</taxon>
        <taxon>Pomacentridae</taxon>
        <taxon>Acanthochromis</taxon>
    </lineage>
</organism>
<evidence type="ECO:0000313" key="5">
    <source>
        <dbReference type="Ensembl" id="ENSAPOP00000034226.1"/>
    </source>
</evidence>
<evidence type="ECO:0000313" key="6">
    <source>
        <dbReference type="Proteomes" id="UP000257200"/>
    </source>
</evidence>
<dbReference type="InterPro" id="IPR051093">
    <property type="entry name" value="Neuroligin/BSAL"/>
</dbReference>
<dbReference type="STRING" id="80966.ENSAPOP00000034226"/>
<dbReference type="Pfam" id="PF00135">
    <property type="entry name" value="COesterase"/>
    <property type="match status" value="1"/>
</dbReference>
<evidence type="ECO:0000256" key="3">
    <source>
        <dbReference type="SAM" id="SignalP"/>
    </source>
</evidence>
<evidence type="ECO:0000256" key="2">
    <source>
        <dbReference type="ARBA" id="ARBA00022729"/>
    </source>
</evidence>
<accession>A0A3Q1GTY2</accession>
<dbReference type="GeneTree" id="ENSGT00940000156231"/>
<protein>
    <recommendedName>
        <fullName evidence="4">Carboxylesterase type B domain-containing protein</fullName>
    </recommendedName>
</protein>
<dbReference type="Ensembl" id="ENSAPOT00000029827.1">
    <property type="protein sequence ID" value="ENSAPOP00000034226.1"/>
    <property type="gene ID" value="ENSAPOG00000023351.1"/>
</dbReference>
<dbReference type="Gene3D" id="3.40.50.1820">
    <property type="entry name" value="alpha/beta hydrolase"/>
    <property type="match status" value="1"/>
</dbReference>
<proteinExistence type="inferred from homology"/>
<comment type="similarity">
    <text evidence="1">Belongs to the type-B carboxylesterase/lipase family.</text>
</comment>
<name>A0A3Q1GTY2_9TELE</name>
<keyword evidence="2 3" id="KW-0732">Signal</keyword>